<dbReference type="InterPro" id="IPR036465">
    <property type="entry name" value="vWFA_dom_sf"/>
</dbReference>
<dbReference type="Gene3D" id="3.40.50.410">
    <property type="entry name" value="von Willebrand factor, type A domain"/>
    <property type="match status" value="1"/>
</dbReference>
<keyword evidence="4" id="KW-1185">Reference proteome</keyword>
<dbReference type="PANTHER" id="PTHR42759">
    <property type="entry name" value="MOXR FAMILY PROTEIN"/>
    <property type="match status" value="1"/>
</dbReference>
<dbReference type="InterPro" id="IPR011704">
    <property type="entry name" value="ATPase_dyneun-rel_AAA"/>
</dbReference>
<dbReference type="Proteomes" id="UP001596302">
    <property type="component" value="Unassembled WGS sequence"/>
</dbReference>
<dbReference type="RefSeq" id="WP_379585215.1">
    <property type="nucleotide sequence ID" value="NZ_JBHSQW010000026.1"/>
</dbReference>
<evidence type="ECO:0000313" key="4">
    <source>
        <dbReference type="Proteomes" id="UP001596302"/>
    </source>
</evidence>
<dbReference type="EMBL" id="JBHSQW010000026">
    <property type="protein sequence ID" value="MFC5995195.1"/>
    <property type="molecule type" value="Genomic_DNA"/>
</dbReference>
<dbReference type="InterPro" id="IPR008912">
    <property type="entry name" value="Uncharacterised_CoxE"/>
</dbReference>
<sequence length="617" mass="64658">REREVLTVALATGRHVVIEGPPGTGKSTLLRAIARDAGQDVVFVEGNAELTPARLIGAFDPSQVLAEGYLPASFVDGPLLTAMRGSADALSGKPPSGGLLYLEELNRVPEETLNVLITVLTEGEIAVPRLGTVRAGAKFRLIAAMNPFDAIGTARVSQAIADRMCRVVLGYQDEAAERAITSSVSGVQGAVTDFAVALTRATREHRDVRMGSSVRGAIDLSLVLTGLGELRGERVPARETARDAAYAALSGRIRIADGVDRTPESVIDELLDRLWPEDEPQPPDRCADPESGSEQGKADGPPPGAAGRSPERPHRNRGERTLGRGELAARHEQFQDISPQLGELDAEAFDAALADDPERAAALLADLAMATDAQLRAAARRLAGRVFIQLGRVGPAKARGTRKIGSSRGGEGDLDLDRTLDRWQPGISRRPAPEDLITRTWTAHRRAICLVVDISGSMHGLAVALAAVAAAGVVLAGETGGARLEPGVLAFSAGVRTLQRQGVRRPPEELICELVALRGHGTTDLAAGLREASTQLAGAVAEERMVVLLSDCLHTAGEDPLTALDGIDRLHVLVPLPGGAAPDAEAAAAALAARGGGISQPVRRLADIAPALTRILA</sequence>
<feature type="region of interest" description="Disordered" evidence="1">
    <location>
        <begin position="272"/>
        <end position="319"/>
    </location>
</feature>
<protein>
    <submittedName>
        <fullName evidence="3">AAA family ATPase</fullName>
    </submittedName>
</protein>
<gene>
    <name evidence="3" type="ORF">ACFQE5_13335</name>
</gene>
<dbReference type="PANTHER" id="PTHR42759:SF1">
    <property type="entry name" value="MAGNESIUM-CHELATASE SUBUNIT CHLD"/>
    <property type="match status" value="1"/>
</dbReference>
<evidence type="ECO:0000313" key="3">
    <source>
        <dbReference type="EMBL" id="MFC5995195.1"/>
    </source>
</evidence>
<dbReference type="InterPro" id="IPR027417">
    <property type="entry name" value="P-loop_NTPase"/>
</dbReference>
<feature type="non-terminal residue" evidence="3">
    <location>
        <position position="1"/>
    </location>
</feature>
<dbReference type="SMART" id="SM00382">
    <property type="entry name" value="AAA"/>
    <property type="match status" value="1"/>
</dbReference>
<feature type="domain" description="AAA+ ATPase" evidence="2">
    <location>
        <begin position="12"/>
        <end position="173"/>
    </location>
</feature>
<proteinExistence type="predicted"/>
<dbReference type="Gene3D" id="1.10.8.80">
    <property type="entry name" value="Magnesium chelatase subunit I, C-Terminal domain"/>
    <property type="match status" value="1"/>
</dbReference>
<reference evidence="4" key="1">
    <citation type="journal article" date="2019" name="Int. J. Syst. Evol. Microbiol.">
        <title>The Global Catalogue of Microorganisms (GCM) 10K type strain sequencing project: providing services to taxonomists for standard genome sequencing and annotation.</title>
        <authorList>
            <consortium name="The Broad Institute Genomics Platform"/>
            <consortium name="The Broad Institute Genome Sequencing Center for Infectious Disease"/>
            <person name="Wu L."/>
            <person name="Ma J."/>
        </authorList>
    </citation>
    <scope>NUCLEOTIDE SEQUENCE [LARGE SCALE GENOMIC DNA]</scope>
    <source>
        <strain evidence="4">CCM 8391</strain>
    </source>
</reference>
<dbReference type="SUPFAM" id="SSF53300">
    <property type="entry name" value="vWA-like"/>
    <property type="match status" value="1"/>
</dbReference>
<dbReference type="InterPro" id="IPR003593">
    <property type="entry name" value="AAA+_ATPase"/>
</dbReference>
<dbReference type="Pfam" id="PF07728">
    <property type="entry name" value="AAA_5"/>
    <property type="match status" value="1"/>
</dbReference>
<evidence type="ECO:0000256" key="1">
    <source>
        <dbReference type="SAM" id="MobiDB-lite"/>
    </source>
</evidence>
<accession>A0ABW1J4D7</accession>
<comment type="caution">
    <text evidence="3">The sequence shown here is derived from an EMBL/GenBank/DDBJ whole genome shotgun (WGS) entry which is preliminary data.</text>
</comment>
<evidence type="ECO:0000259" key="2">
    <source>
        <dbReference type="SMART" id="SM00382"/>
    </source>
</evidence>
<feature type="compositionally biased region" description="Basic and acidic residues" evidence="1">
    <location>
        <begin position="309"/>
        <end position="319"/>
    </location>
</feature>
<dbReference type="Gene3D" id="3.40.50.300">
    <property type="entry name" value="P-loop containing nucleotide triphosphate hydrolases"/>
    <property type="match status" value="1"/>
</dbReference>
<dbReference type="InterPro" id="IPR050764">
    <property type="entry name" value="CbbQ/NirQ/NorQ/GpvN"/>
</dbReference>
<dbReference type="Pfam" id="PF05762">
    <property type="entry name" value="VWA_CoxE"/>
    <property type="match status" value="1"/>
</dbReference>
<dbReference type="SUPFAM" id="SSF52540">
    <property type="entry name" value="P-loop containing nucleoside triphosphate hydrolases"/>
    <property type="match status" value="1"/>
</dbReference>
<dbReference type="CDD" id="cd00009">
    <property type="entry name" value="AAA"/>
    <property type="match status" value="1"/>
</dbReference>
<name>A0ABW1J4D7_9PSEU</name>
<organism evidence="3 4">
    <name type="scientific">Pseudonocardia hispaniensis</name>
    <dbReference type="NCBI Taxonomy" id="904933"/>
    <lineage>
        <taxon>Bacteria</taxon>
        <taxon>Bacillati</taxon>
        <taxon>Actinomycetota</taxon>
        <taxon>Actinomycetes</taxon>
        <taxon>Pseudonocardiales</taxon>
        <taxon>Pseudonocardiaceae</taxon>
        <taxon>Pseudonocardia</taxon>
    </lineage>
</organism>